<dbReference type="OrthoDB" id="9807907at2"/>
<name>A0A327P5W0_9BACT</name>
<keyword evidence="1" id="KW-0347">Helicase</keyword>
<dbReference type="Gene3D" id="1.10.10.10">
    <property type="entry name" value="Winged helix-like DNA-binding domain superfamily/Winged helix DNA-binding domain"/>
    <property type="match status" value="1"/>
</dbReference>
<evidence type="ECO:0000313" key="2">
    <source>
        <dbReference type="Proteomes" id="UP000249610"/>
    </source>
</evidence>
<dbReference type="AlphaFoldDB" id="A0A327P5W0"/>
<dbReference type="InterPro" id="IPR036390">
    <property type="entry name" value="WH_DNA-bd_sf"/>
</dbReference>
<dbReference type="SUPFAM" id="SSF46785">
    <property type="entry name" value="Winged helix' DNA-binding domain"/>
    <property type="match status" value="1"/>
</dbReference>
<sequence>MFSVVLHRTVEETVEIILNAMKSNPKITSIELQERKGLTRRGVEYQISKLKKEKKIMRVGSTKAGEWKVLN</sequence>
<keyword evidence="1" id="KW-0547">Nucleotide-binding</keyword>
<dbReference type="Pfam" id="PF13412">
    <property type="entry name" value="HTH_24"/>
    <property type="match status" value="1"/>
</dbReference>
<dbReference type="GO" id="GO:0004386">
    <property type="term" value="F:helicase activity"/>
    <property type="evidence" value="ECO:0007669"/>
    <property type="project" value="UniProtKB-KW"/>
</dbReference>
<dbReference type="Proteomes" id="UP000249610">
    <property type="component" value="Unassembled WGS sequence"/>
</dbReference>
<keyword evidence="1" id="KW-0067">ATP-binding</keyword>
<dbReference type="RefSeq" id="WP_111612660.1">
    <property type="nucleotide sequence ID" value="NZ_QLLK01000010.1"/>
</dbReference>
<dbReference type="InterPro" id="IPR036388">
    <property type="entry name" value="WH-like_DNA-bd_sf"/>
</dbReference>
<protein>
    <submittedName>
        <fullName evidence="1">ATP-dependent DNA helicase RecG</fullName>
    </submittedName>
</protein>
<accession>A0A327P5W0</accession>
<proteinExistence type="predicted"/>
<gene>
    <name evidence="1" type="ORF">LV83_03334</name>
</gene>
<keyword evidence="1" id="KW-0378">Hydrolase</keyword>
<dbReference type="EMBL" id="QLLK01000010">
    <property type="protein sequence ID" value="RAI86777.1"/>
    <property type="molecule type" value="Genomic_DNA"/>
</dbReference>
<evidence type="ECO:0000313" key="1">
    <source>
        <dbReference type="EMBL" id="RAI86777.1"/>
    </source>
</evidence>
<organism evidence="1 2">
    <name type="scientific">Algoriphagus yeomjeoni</name>
    <dbReference type="NCBI Taxonomy" id="291403"/>
    <lineage>
        <taxon>Bacteria</taxon>
        <taxon>Pseudomonadati</taxon>
        <taxon>Bacteroidota</taxon>
        <taxon>Cytophagia</taxon>
        <taxon>Cytophagales</taxon>
        <taxon>Cyclobacteriaceae</taxon>
        <taxon>Algoriphagus</taxon>
    </lineage>
</organism>
<keyword evidence="2" id="KW-1185">Reference proteome</keyword>
<reference evidence="1 2" key="1">
    <citation type="submission" date="2018-06" db="EMBL/GenBank/DDBJ databases">
        <title>Genomic Encyclopedia of Archaeal and Bacterial Type Strains, Phase II (KMG-II): from individual species to whole genera.</title>
        <authorList>
            <person name="Goeker M."/>
        </authorList>
    </citation>
    <scope>NUCLEOTIDE SEQUENCE [LARGE SCALE GENOMIC DNA]</scope>
    <source>
        <strain evidence="1 2">DSM 23446</strain>
    </source>
</reference>
<comment type="caution">
    <text evidence="1">The sequence shown here is derived from an EMBL/GenBank/DDBJ whole genome shotgun (WGS) entry which is preliminary data.</text>
</comment>